<evidence type="ECO:0000313" key="1">
    <source>
        <dbReference type="EMBL" id="CAD0110316.1"/>
    </source>
</evidence>
<gene>
    <name evidence="1" type="ORF">AWRI4620_LOCUS4571</name>
</gene>
<name>A0A9N8KGG5_9PEZI</name>
<dbReference type="OrthoDB" id="5431013at2759"/>
<comment type="caution">
    <text evidence="1">The sequence shown here is derived from an EMBL/GenBank/DDBJ whole genome shotgun (WGS) entry which is preliminary data.</text>
</comment>
<dbReference type="Proteomes" id="UP000745764">
    <property type="component" value="Unassembled WGS sequence"/>
</dbReference>
<keyword evidence="2" id="KW-1185">Reference proteome</keyword>
<accession>A0A9N8KGG5</accession>
<sequence length="221" mass="24746">MQLQIHSLVFSHEAETTQNISSPNSRIPRTYSELILNRYASMADPFTIAVSVGGLTSLGIQLLQGLNQYVGSAIDSKGRIKAISIDIDLTVEVFKSLETTIQDDTNRAMMNDTAERLIREAIIQCQDIFTKIQSTLPDLNATGLRKRDFVAWPFVEPKLELLRGNLEKVKTTLQLLMHVIILAAMSKRSFILLSKLFLANLLINISQTCPTNFHRPTTISD</sequence>
<reference evidence="1" key="1">
    <citation type="submission" date="2020-06" db="EMBL/GenBank/DDBJ databases">
        <authorList>
            <person name="Onetto C."/>
        </authorList>
    </citation>
    <scope>NUCLEOTIDE SEQUENCE</scope>
</reference>
<proteinExistence type="predicted"/>
<evidence type="ECO:0000313" key="2">
    <source>
        <dbReference type="Proteomes" id="UP000745764"/>
    </source>
</evidence>
<organism evidence="1 2">
    <name type="scientific">Aureobasidium uvarum</name>
    <dbReference type="NCBI Taxonomy" id="2773716"/>
    <lineage>
        <taxon>Eukaryota</taxon>
        <taxon>Fungi</taxon>
        <taxon>Dikarya</taxon>
        <taxon>Ascomycota</taxon>
        <taxon>Pezizomycotina</taxon>
        <taxon>Dothideomycetes</taxon>
        <taxon>Dothideomycetidae</taxon>
        <taxon>Dothideales</taxon>
        <taxon>Saccotheciaceae</taxon>
        <taxon>Aureobasidium</taxon>
    </lineage>
</organism>
<dbReference type="EMBL" id="CAINUL010000006">
    <property type="protein sequence ID" value="CAD0110316.1"/>
    <property type="molecule type" value="Genomic_DNA"/>
</dbReference>
<evidence type="ECO:0008006" key="3">
    <source>
        <dbReference type="Google" id="ProtNLM"/>
    </source>
</evidence>
<dbReference type="AlphaFoldDB" id="A0A9N8KGG5"/>
<protein>
    <recommendedName>
        <fullName evidence="3">Fungal N-terminal domain-containing protein</fullName>
    </recommendedName>
</protein>